<proteinExistence type="predicted"/>
<protein>
    <submittedName>
        <fullName evidence="1">Uncharacterized protein</fullName>
    </submittedName>
</protein>
<evidence type="ECO:0000313" key="2">
    <source>
        <dbReference type="Proteomes" id="UP000237105"/>
    </source>
</evidence>
<dbReference type="EMBL" id="JXTB01000047">
    <property type="protein sequence ID" value="PON71019.1"/>
    <property type="molecule type" value="Genomic_DNA"/>
</dbReference>
<accession>A0A2P5DCJ6</accession>
<reference evidence="2" key="1">
    <citation type="submission" date="2016-06" db="EMBL/GenBank/DDBJ databases">
        <title>Parallel loss of symbiosis genes in relatives of nitrogen-fixing non-legume Parasponia.</title>
        <authorList>
            <person name="Van Velzen R."/>
            <person name="Holmer R."/>
            <person name="Bu F."/>
            <person name="Rutten L."/>
            <person name="Van Zeijl A."/>
            <person name="Liu W."/>
            <person name="Santuari L."/>
            <person name="Cao Q."/>
            <person name="Sharma T."/>
            <person name="Shen D."/>
            <person name="Roswanjaya Y."/>
            <person name="Wardhani T."/>
            <person name="Kalhor M.S."/>
            <person name="Jansen J."/>
            <person name="Van den Hoogen J."/>
            <person name="Gungor B."/>
            <person name="Hartog M."/>
            <person name="Hontelez J."/>
            <person name="Verver J."/>
            <person name="Yang W.-C."/>
            <person name="Schijlen E."/>
            <person name="Repin R."/>
            <person name="Schilthuizen M."/>
            <person name="Schranz E."/>
            <person name="Heidstra R."/>
            <person name="Miyata K."/>
            <person name="Fedorova E."/>
            <person name="Kohlen W."/>
            <person name="Bisseling T."/>
            <person name="Smit S."/>
            <person name="Geurts R."/>
        </authorList>
    </citation>
    <scope>NUCLEOTIDE SEQUENCE [LARGE SCALE GENOMIC DNA]</scope>
    <source>
        <strain evidence="2">cv. WU1-14</strain>
    </source>
</reference>
<gene>
    <name evidence="1" type="ORF">PanWU01x14_077290</name>
</gene>
<sequence length="139" mass="15844">MLPKYYAPTLSRISVALQYKGLLTVEGCVPHRVLKTDSLPPPECLRICKHQSPRIQRRRAAALQYKGLLTVEGCVPHRVLKTDSLPPPECLRICKHQSPRIQRRRAAGEAPTPPLYELDSFELKHTRTLARKTEELKNT</sequence>
<evidence type="ECO:0000313" key="1">
    <source>
        <dbReference type="EMBL" id="PON71019.1"/>
    </source>
</evidence>
<organism evidence="1 2">
    <name type="scientific">Parasponia andersonii</name>
    <name type="common">Sponia andersonii</name>
    <dbReference type="NCBI Taxonomy" id="3476"/>
    <lineage>
        <taxon>Eukaryota</taxon>
        <taxon>Viridiplantae</taxon>
        <taxon>Streptophyta</taxon>
        <taxon>Embryophyta</taxon>
        <taxon>Tracheophyta</taxon>
        <taxon>Spermatophyta</taxon>
        <taxon>Magnoliopsida</taxon>
        <taxon>eudicotyledons</taxon>
        <taxon>Gunneridae</taxon>
        <taxon>Pentapetalae</taxon>
        <taxon>rosids</taxon>
        <taxon>fabids</taxon>
        <taxon>Rosales</taxon>
        <taxon>Cannabaceae</taxon>
        <taxon>Parasponia</taxon>
    </lineage>
</organism>
<dbReference type="Proteomes" id="UP000237105">
    <property type="component" value="Unassembled WGS sequence"/>
</dbReference>
<keyword evidence="2" id="KW-1185">Reference proteome</keyword>
<dbReference type="AlphaFoldDB" id="A0A2P5DCJ6"/>
<name>A0A2P5DCJ6_PARAD</name>
<comment type="caution">
    <text evidence="1">The sequence shown here is derived from an EMBL/GenBank/DDBJ whole genome shotgun (WGS) entry which is preliminary data.</text>
</comment>